<keyword evidence="4 6" id="KW-1133">Transmembrane helix</keyword>
<comment type="subcellular location">
    <subcellularLocation>
        <location evidence="1">Membrane</location>
        <topology evidence="1">Multi-pass membrane protein</topology>
    </subcellularLocation>
</comment>
<feature type="transmembrane region" description="Helical" evidence="6">
    <location>
        <begin position="39"/>
        <end position="63"/>
    </location>
</feature>
<gene>
    <name evidence="7" type="ORF">CLAFUR5_04899</name>
</gene>
<feature type="transmembrane region" description="Helical" evidence="6">
    <location>
        <begin position="152"/>
        <end position="174"/>
    </location>
</feature>
<evidence type="ECO:0000256" key="4">
    <source>
        <dbReference type="ARBA" id="ARBA00022989"/>
    </source>
</evidence>
<dbReference type="AlphaFoldDB" id="A0A9Q8P7X6"/>
<dbReference type="RefSeq" id="XP_047760718.1">
    <property type="nucleotide sequence ID" value="XM_047904047.1"/>
</dbReference>
<dbReference type="PANTHER" id="PTHR23501">
    <property type="entry name" value="MAJOR FACILITATOR SUPERFAMILY"/>
    <property type="match status" value="1"/>
</dbReference>
<protein>
    <submittedName>
        <fullName evidence="7">MFS-type transporter calB</fullName>
    </submittedName>
</protein>
<accession>A0A9Q8P7X6</accession>
<keyword evidence="5 6" id="KW-0472">Membrane</keyword>
<evidence type="ECO:0000256" key="3">
    <source>
        <dbReference type="ARBA" id="ARBA00022692"/>
    </source>
</evidence>
<dbReference type="EMBL" id="CP090166">
    <property type="protein sequence ID" value="UJO16352.1"/>
    <property type="molecule type" value="Genomic_DNA"/>
</dbReference>
<feature type="transmembrane region" description="Helical" evidence="6">
    <location>
        <begin position="12"/>
        <end position="33"/>
    </location>
</feature>
<dbReference type="GeneID" id="71984777"/>
<keyword evidence="8" id="KW-1185">Reference proteome</keyword>
<dbReference type="PANTHER" id="PTHR23501:SF193">
    <property type="entry name" value="MULTIDRUG TRANSPORTER, PUTATIVE (AFU_ORTHOLOGUE AFUA_8G00940)-RELATED"/>
    <property type="match status" value="1"/>
</dbReference>
<dbReference type="GO" id="GO:0005886">
    <property type="term" value="C:plasma membrane"/>
    <property type="evidence" value="ECO:0007669"/>
    <property type="project" value="TreeGrafter"/>
</dbReference>
<feature type="transmembrane region" description="Helical" evidence="6">
    <location>
        <begin position="75"/>
        <end position="98"/>
    </location>
</feature>
<name>A0A9Q8P7X6_PASFU</name>
<organism evidence="7 8">
    <name type="scientific">Passalora fulva</name>
    <name type="common">Tomato leaf mold</name>
    <name type="synonym">Cladosporium fulvum</name>
    <dbReference type="NCBI Taxonomy" id="5499"/>
    <lineage>
        <taxon>Eukaryota</taxon>
        <taxon>Fungi</taxon>
        <taxon>Dikarya</taxon>
        <taxon>Ascomycota</taxon>
        <taxon>Pezizomycotina</taxon>
        <taxon>Dothideomycetes</taxon>
        <taxon>Dothideomycetidae</taxon>
        <taxon>Mycosphaerellales</taxon>
        <taxon>Mycosphaerellaceae</taxon>
        <taxon>Fulvia</taxon>
    </lineage>
</organism>
<evidence type="ECO:0000256" key="5">
    <source>
        <dbReference type="ARBA" id="ARBA00023136"/>
    </source>
</evidence>
<evidence type="ECO:0000256" key="1">
    <source>
        <dbReference type="ARBA" id="ARBA00004141"/>
    </source>
</evidence>
<sequence length="189" mass="20077">MCRSTVRRLGYFVPFAVLAGVTTTIACGLISTWNPDTPPAIWIIYQMLYGLRGMGLQMGIIACQSAVTSAESPSVIAFLFFAENLVSAVFTIAGGAVFTQTLQRRVAILAPSVSPRAALASGGGAEAVRSLLPSGSPELPGLLLAFSDAVIAVYYLLMSLGVVSFGLAWAMGWVDIRKKTARENELRQD</sequence>
<reference evidence="7" key="2">
    <citation type="journal article" date="2022" name="Microb. Genom.">
        <title>A chromosome-scale genome assembly of the tomato pathogen Cladosporium fulvum reveals a compartmentalized genome architecture and the presence of a dispensable chromosome.</title>
        <authorList>
            <person name="Zaccaron A.Z."/>
            <person name="Chen L.H."/>
            <person name="Samaras A."/>
            <person name="Stergiopoulos I."/>
        </authorList>
    </citation>
    <scope>NUCLEOTIDE SEQUENCE</scope>
    <source>
        <strain evidence="7">Race5_Kim</strain>
    </source>
</reference>
<dbReference type="OrthoDB" id="10021397at2759"/>
<evidence type="ECO:0000256" key="2">
    <source>
        <dbReference type="ARBA" id="ARBA00007520"/>
    </source>
</evidence>
<dbReference type="KEGG" id="ffu:CLAFUR5_04899"/>
<evidence type="ECO:0000313" key="8">
    <source>
        <dbReference type="Proteomes" id="UP000756132"/>
    </source>
</evidence>
<dbReference type="PROSITE" id="PS51257">
    <property type="entry name" value="PROKAR_LIPOPROTEIN"/>
    <property type="match status" value="1"/>
</dbReference>
<proteinExistence type="inferred from homology"/>
<evidence type="ECO:0000313" key="7">
    <source>
        <dbReference type="EMBL" id="UJO16352.1"/>
    </source>
</evidence>
<comment type="similarity">
    <text evidence="2">Belongs to the major facilitator superfamily. TCR/Tet family.</text>
</comment>
<dbReference type="GO" id="GO:0022857">
    <property type="term" value="F:transmembrane transporter activity"/>
    <property type="evidence" value="ECO:0007669"/>
    <property type="project" value="TreeGrafter"/>
</dbReference>
<reference evidence="7" key="1">
    <citation type="submission" date="2021-12" db="EMBL/GenBank/DDBJ databases">
        <authorList>
            <person name="Zaccaron A."/>
            <person name="Stergiopoulos I."/>
        </authorList>
    </citation>
    <scope>NUCLEOTIDE SEQUENCE</scope>
    <source>
        <strain evidence="7">Race5_Kim</strain>
    </source>
</reference>
<keyword evidence="3 6" id="KW-0812">Transmembrane</keyword>
<dbReference type="Proteomes" id="UP000756132">
    <property type="component" value="Chromosome 4"/>
</dbReference>
<evidence type="ECO:0000256" key="6">
    <source>
        <dbReference type="SAM" id="Phobius"/>
    </source>
</evidence>